<reference evidence="1" key="1">
    <citation type="submission" date="2021-01" db="EMBL/GenBank/DDBJ databases">
        <title>Whole genome shotgun sequence of Virgisporangium aurantiacum NBRC 16421.</title>
        <authorList>
            <person name="Komaki H."/>
            <person name="Tamura T."/>
        </authorList>
    </citation>
    <scope>NUCLEOTIDE SEQUENCE</scope>
    <source>
        <strain evidence="1">NBRC 16421</strain>
    </source>
</reference>
<organism evidence="1 2">
    <name type="scientific">Virgisporangium aurantiacum</name>
    <dbReference type="NCBI Taxonomy" id="175570"/>
    <lineage>
        <taxon>Bacteria</taxon>
        <taxon>Bacillati</taxon>
        <taxon>Actinomycetota</taxon>
        <taxon>Actinomycetes</taxon>
        <taxon>Micromonosporales</taxon>
        <taxon>Micromonosporaceae</taxon>
        <taxon>Virgisporangium</taxon>
    </lineage>
</organism>
<keyword evidence="2" id="KW-1185">Reference proteome</keyword>
<protein>
    <submittedName>
        <fullName evidence="1">Uncharacterized protein</fullName>
    </submittedName>
</protein>
<proteinExistence type="predicted"/>
<evidence type="ECO:0000313" key="1">
    <source>
        <dbReference type="EMBL" id="GIJ63096.1"/>
    </source>
</evidence>
<dbReference type="EMBL" id="BOPG01000088">
    <property type="protein sequence ID" value="GIJ63096.1"/>
    <property type="molecule type" value="Genomic_DNA"/>
</dbReference>
<name>A0A8J3ZKD0_9ACTN</name>
<comment type="caution">
    <text evidence="1">The sequence shown here is derived from an EMBL/GenBank/DDBJ whole genome shotgun (WGS) entry which is preliminary data.</text>
</comment>
<gene>
    <name evidence="1" type="ORF">Vau01_106120</name>
</gene>
<dbReference type="AlphaFoldDB" id="A0A8J3ZKD0"/>
<sequence length="221" mass="24837">MGGDALYTVLWSERVVRWPKLSDDRPAAQWLTEQLTAGGLPIGGDPAGGSVATTWFGLPATARVLDEDLADPWLDYLVYRVLVIEVDKATALARAKTAKEGRQFQWRAAMALRDLCDTLDPPLAFVRRDPVDDIATFVKDLWPALIRRGNAVELSTLDFPLWYVQNRFADEIPPVLGMKNLSRVLPSQRGVFMLTGQLIDDWMLGSIDDWMPIIDDTYYDP</sequence>
<evidence type="ECO:0000313" key="2">
    <source>
        <dbReference type="Proteomes" id="UP000612585"/>
    </source>
</evidence>
<accession>A0A8J3ZKD0</accession>
<dbReference type="Proteomes" id="UP000612585">
    <property type="component" value="Unassembled WGS sequence"/>
</dbReference>
<dbReference type="RefSeq" id="WP_204009135.1">
    <property type="nucleotide sequence ID" value="NZ_BOPG01000088.1"/>
</dbReference>